<dbReference type="InterPro" id="IPR019282">
    <property type="entry name" value="Glycoamylase-like_cons_dom"/>
</dbReference>
<name>A0A1L7I5J0_9FLAO</name>
<proteinExistence type="predicted"/>
<sequence length="704" mass="80288">MALFSQESDYTKVFFENNLMEKSWNSSNVEYSGNSFVLNVQKRIPVADHKFFTPGNSLQLKYSSNPEGNWSVTINYPEWRGKDHFKKADILSFWMLNDEESSSTLPEISLLIKSGKSSSLSLDEYTNGLVSDEWFQVKIPLKDFGSGFKSAMINAVQFQQGKSEGDHEVFLDQIELLDAVNSDSSVSQVQIQNLKGYERHVDIRWNEIDPDVIKYIQVYRSENGEDYQPIGIQNTQYFSKFTDFTGQPDQTYYYKISALSYDYSESELSAAEKVSTKTMSDEELLSMVQEASFNYYWDGAEKNSGLALENIPGRKEMVASGASGFGLMALVVGAERNFISRDEFVIRIGKIVQFLEKAERFHGAYSHFIDGPSGKVEPFFGKKDNGADLVETSFLMQGLLTVKQYLSEENSTEKGLRDRITKIWEGVEWDWFRQEDSSNYLTWHWSPDQQWVIDHQLIGWNETMITYFLAIASPTHGVDANMYYTGWASQQQKAKDYRSNWGETSAGSTYTNETTYYGIPLKVGVGVGGPLFFVHYSFLGLDPNKMSDRYVNYFENNRDIVEINYRYSVANPGGYEGYAENSWGLTASDGPNGYKAREAKPSQDDGTIAPTGAIASFPYTPEKSMAALKHFYRDNGKFLWGEYGFRDAFNLGEDWVAKIYMGLNQAPMTVMIENYRSGLLWDLFMKNEEVQQAMTEIKNINTEE</sequence>
<protein>
    <submittedName>
        <fullName evidence="1">Uncharacterized protein</fullName>
    </submittedName>
</protein>
<dbReference type="Gene3D" id="2.60.120.430">
    <property type="entry name" value="Galactose-binding lectin"/>
    <property type="match status" value="1"/>
</dbReference>
<reference evidence="1 2" key="1">
    <citation type="submission" date="2016-07" db="EMBL/GenBank/DDBJ databases">
        <title>Multi-omics approach to identify versatile polysaccharide utilization systems of a marine flavobacterium Gramella flava.</title>
        <authorList>
            <person name="Tang K."/>
        </authorList>
    </citation>
    <scope>NUCLEOTIDE SEQUENCE [LARGE SCALE GENOMIC DNA]</scope>
    <source>
        <strain evidence="1 2">JLT2011</strain>
    </source>
</reference>
<evidence type="ECO:0000313" key="1">
    <source>
        <dbReference type="EMBL" id="APU68868.1"/>
    </source>
</evidence>
<dbReference type="InterPro" id="IPR008979">
    <property type="entry name" value="Galactose-bd-like_sf"/>
</dbReference>
<keyword evidence="2" id="KW-1185">Reference proteome</keyword>
<gene>
    <name evidence="1" type="ORF">GRFL_2144</name>
</gene>
<organism evidence="1 2">
    <name type="scientific">Christiangramia flava JLT2011</name>
    <dbReference type="NCBI Taxonomy" id="1229726"/>
    <lineage>
        <taxon>Bacteria</taxon>
        <taxon>Pseudomonadati</taxon>
        <taxon>Bacteroidota</taxon>
        <taxon>Flavobacteriia</taxon>
        <taxon>Flavobacteriales</taxon>
        <taxon>Flavobacteriaceae</taxon>
        <taxon>Christiangramia</taxon>
    </lineage>
</organism>
<dbReference type="InterPro" id="IPR013783">
    <property type="entry name" value="Ig-like_fold"/>
</dbReference>
<dbReference type="EMBL" id="CP016359">
    <property type="protein sequence ID" value="APU68868.1"/>
    <property type="molecule type" value="Genomic_DNA"/>
</dbReference>
<accession>A0A1L7I5J0</accession>
<dbReference type="Gene3D" id="2.60.40.10">
    <property type="entry name" value="Immunoglobulins"/>
    <property type="match status" value="1"/>
</dbReference>
<dbReference type="SUPFAM" id="SSF49785">
    <property type="entry name" value="Galactose-binding domain-like"/>
    <property type="match status" value="1"/>
</dbReference>
<evidence type="ECO:0000313" key="2">
    <source>
        <dbReference type="Proteomes" id="UP000186230"/>
    </source>
</evidence>
<dbReference type="STRING" id="1229726.GRFL_2144"/>
<dbReference type="KEGG" id="gfl:GRFL_2144"/>
<dbReference type="Gene3D" id="1.50.10.140">
    <property type="match status" value="1"/>
</dbReference>
<dbReference type="Proteomes" id="UP000186230">
    <property type="component" value="Chromosome"/>
</dbReference>
<dbReference type="Pfam" id="PF10091">
    <property type="entry name" value="Glycoamylase"/>
    <property type="match status" value="1"/>
</dbReference>
<dbReference type="AlphaFoldDB" id="A0A1L7I5J0"/>